<evidence type="ECO:0000256" key="4">
    <source>
        <dbReference type="ARBA" id="ARBA00023001"/>
    </source>
</evidence>
<dbReference type="SMART" id="SM00637">
    <property type="entry name" value="CBD_II"/>
    <property type="match status" value="1"/>
</dbReference>
<dbReference type="SUPFAM" id="SSF49384">
    <property type="entry name" value="Carbohydrate-binding domain"/>
    <property type="match status" value="1"/>
</dbReference>
<dbReference type="Proteomes" id="UP001198200">
    <property type="component" value="Unassembled WGS sequence"/>
</dbReference>
<dbReference type="GO" id="GO:0008810">
    <property type="term" value="F:cellulase activity"/>
    <property type="evidence" value="ECO:0007669"/>
    <property type="project" value="UniProtKB-EC"/>
</dbReference>
<comment type="catalytic activity">
    <reaction evidence="1 8">
        <text>Endohydrolysis of (1-&gt;4)-beta-D-glucosidic linkages in cellulose, lichenin and cereal beta-D-glucans.</text>
        <dbReference type="EC" id="3.2.1.4"/>
    </reaction>
</comment>
<dbReference type="InterPro" id="IPR012291">
    <property type="entry name" value="CBM2_carb-bd_dom_sf"/>
</dbReference>
<dbReference type="InterPro" id="IPR001919">
    <property type="entry name" value="CBD2"/>
</dbReference>
<evidence type="ECO:0000256" key="7">
    <source>
        <dbReference type="ARBA" id="ARBA00023326"/>
    </source>
</evidence>
<dbReference type="SMART" id="SM01063">
    <property type="entry name" value="CBM49"/>
    <property type="match status" value="1"/>
</dbReference>
<dbReference type="GO" id="GO:0030245">
    <property type="term" value="P:cellulose catabolic process"/>
    <property type="evidence" value="ECO:0007669"/>
    <property type="project" value="UniProtKB-KW"/>
</dbReference>
<dbReference type="GO" id="GO:0030247">
    <property type="term" value="F:polysaccharide binding"/>
    <property type="evidence" value="ECO:0007669"/>
    <property type="project" value="InterPro"/>
</dbReference>
<proteinExistence type="inferred from homology"/>
<evidence type="ECO:0000256" key="5">
    <source>
        <dbReference type="ARBA" id="ARBA00023277"/>
    </source>
</evidence>
<keyword evidence="3 8" id="KW-0378">Hydrolase</keyword>
<protein>
    <recommendedName>
        <fullName evidence="8">Endoglucanase</fullName>
        <ecNumber evidence="8">3.2.1.4</ecNumber>
    </recommendedName>
</protein>
<dbReference type="PROSITE" id="PS00659">
    <property type="entry name" value="GLYCOSYL_HYDROL_F5"/>
    <property type="match status" value="1"/>
</dbReference>
<keyword evidence="4 8" id="KW-0136">Cellulose degradation</keyword>
<name>A0AAE3E7J1_9FIRM</name>
<dbReference type="PANTHER" id="PTHR34142:SF1">
    <property type="entry name" value="GLYCOSIDE HYDROLASE FAMILY 5 DOMAIN-CONTAINING PROTEIN"/>
    <property type="match status" value="1"/>
</dbReference>
<dbReference type="EMBL" id="JAJEQN010000041">
    <property type="protein sequence ID" value="MCC2222606.1"/>
    <property type="molecule type" value="Genomic_DNA"/>
</dbReference>
<dbReference type="InterPro" id="IPR008965">
    <property type="entry name" value="CBM2/CBM3_carb-bd_dom_sf"/>
</dbReference>
<reference evidence="12 13" key="1">
    <citation type="submission" date="2021-10" db="EMBL/GenBank/DDBJ databases">
        <title>Anaerobic single-cell dispensing facilitates the cultivation of human gut bacteria.</title>
        <authorList>
            <person name="Afrizal A."/>
        </authorList>
    </citation>
    <scope>NUCLEOTIDE SEQUENCE [LARGE SCALE GENOMIC DNA]</scope>
    <source>
        <strain evidence="12 13">CLA-AA-H224</strain>
    </source>
</reference>
<evidence type="ECO:0000313" key="13">
    <source>
        <dbReference type="Proteomes" id="UP001198200"/>
    </source>
</evidence>
<accession>A0AAE3E7J1</accession>
<dbReference type="InterPro" id="IPR019028">
    <property type="entry name" value="CBM_49"/>
</dbReference>
<organism evidence="12 13">
    <name type="scientific">Anthropogastromicrobium aceti</name>
    <dbReference type="NCBI Taxonomy" id="2981768"/>
    <lineage>
        <taxon>Bacteria</taxon>
        <taxon>Bacillati</taxon>
        <taxon>Bacillota</taxon>
        <taxon>Clostridia</taxon>
        <taxon>Lachnospirales</taxon>
        <taxon>Lachnospiraceae</taxon>
        <taxon>Anthropogastromicrobium</taxon>
    </lineage>
</organism>
<feature type="domain" description="CBM2" evidence="10">
    <location>
        <begin position="394"/>
        <end position="492"/>
    </location>
</feature>
<dbReference type="AlphaFoldDB" id="A0AAE3E7J1"/>
<dbReference type="SUPFAM" id="SSF51445">
    <property type="entry name" value="(Trans)glycosidases"/>
    <property type="match status" value="1"/>
</dbReference>
<dbReference type="RefSeq" id="WP_308732261.1">
    <property type="nucleotide sequence ID" value="NZ_JAJEQN010000041.1"/>
</dbReference>
<feature type="domain" description="Carbohydrate binding" evidence="11">
    <location>
        <begin position="394"/>
        <end position="480"/>
    </location>
</feature>
<evidence type="ECO:0000259" key="11">
    <source>
        <dbReference type="SMART" id="SM01063"/>
    </source>
</evidence>
<dbReference type="InterPro" id="IPR017853">
    <property type="entry name" value="GH"/>
</dbReference>
<keyword evidence="6 8" id="KW-0326">Glycosidase</keyword>
<comment type="caution">
    <text evidence="12">The sequence shown here is derived from an EMBL/GenBank/DDBJ whole genome shotgun (WGS) entry which is preliminary data.</text>
</comment>
<evidence type="ECO:0000256" key="1">
    <source>
        <dbReference type="ARBA" id="ARBA00000966"/>
    </source>
</evidence>
<feature type="chain" id="PRO_5042092498" description="Endoglucanase" evidence="9">
    <location>
        <begin position="36"/>
        <end position="493"/>
    </location>
</feature>
<evidence type="ECO:0000256" key="8">
    <source>
        <dbReference type="RuleBase" id="RU361153"/>
    </source>
</evidence>
<evidence type="ECO:0000313" key="12">
    <source>
        <dbReference type="EMBL" id="MCC2222606.1"/>
    </source>
</evidence>
<evidence type="ECO:0000256" key="9">
    <source>
        <dbReference type="SAM" id="SignalP"/>
    </source>
</evidence>
<sequence length="493" mass="55020">MYFDAHFIFNTFRSRGVFMFVLCLMILCSVRPSFAAEAEATLQAETTDDSAIEAAGIVSEHGQLSVSSSGFVVDKNQSVFQIQGISTHNLAWYPEYVNVDTFRKLRDEFNINTIRLAMYTAEDGGYCVSDDTARQQMLACLTSGIEAAIQLDMYVIVDWHILSDSNPNLYKETALSFFEKIASTYGDKPNILYEICNEPNGDTSWDEIKSYSVDVIDRIRMYAPQSIVIVGTPTWSQDVDIASSSPIERTNLLYSLHFYAATHKEDLQSKLQTALTNGLPVFVSEFGITEASGSGIVDTTSADTWMKLLNENGIGYIYWNLSNKDETCALLRSSCTSLSDWTFDDYSPAGQWFLQNQQNNTSIYDKAAAAPTAAVDTPTTLYASDDYWSFSNGCNVSVSLTDTWADTSMQYASYDVTVSNTSSSDVTNWRFRITWNEEISPKEYWSCEIGGSGNNRLFIPVDYNTTIPAGSYITFGMIVYGVQSPELTNITFE</sequence>
<evidence type="ECO:0000256" key="3">
    <source>
        <dbReference type="ARBA" id="ARBA00022801"/>
    </source>
</evidence>
<dbReference type="Gene3D" id="2.60.40.290">
    <property type="match status" value="1"/>
</dbReference>
<evidence type="ECO:0000256" key="6">
    <source>
        <dbReference type="ARBA" id="ARBA00023295"/>
    </source>
</evidence>
<dbReference type="Gene3D" id="3.20.20.80">
    <property type="entry name" value="Glycosidases"/>
    <property type="match status" value="1"/>
</dbReference>
<evidence type="ECO:0000259" key="10">
    <source>
        <dbReference type="SMART" id="SM00637"/>
    </source>
</evidence>
<dbReference type="Pfam" id="PF00150">
    <property type="entry name" value="Cellulase"/>
    <property type="match status" value="1"/>
</dbReference>
<feature type="signal peptide" evidence="9">
    <location>
        <begin position="1"/>
        <end position="35"/>
    </location>
</feature>
<dbReference type="EC" id="3.2.1.4" evidence="8"/>
<evidence type="ECO:0000256" key="2">
    <source>
        <dbReference type="ARBA" id="ARBA00022729"/>
    </source>
</evidence>
<dbReference type="InterPro" id="IPR018087">
    <property type="entry name" value="Glyco_hydro_5_CS"/>
</dbReference>
<keyword evidence="2 9" id="KW-0732">Signal</keyword>
<keyword evidence="7 8" id="KW-0624">Polysaccharide degradation</keyword>
<comment type="similarity">
    <text evidence="8">Belongs to the glycosyl hydrolase 5 (cellulase A) family.</text>
</comment>
<keyword evidence="5 8" id="KW-0119">Carbohydrate metabolism</keyword>
<keyword evidence="13" id="KW-1185">Reference proteome</keyword>
<dbReference type="PANTHER" id="PTHR34142">
    <property type="entry name" value="ENDO-BETA-1,4-GLUCANASE A"/>
    <property type="match status" value="1"/>
</dbReference>
<dbReference type="Pfam" id="PF09478">
    <property type="entry name" value="CBM49"/>
    <property type="match status" value="1"/>
</dbReference>
<gene>
    <name evidence="12" type="ORF">LKD48_13375</name>
</gene>
<dbReference type="InterPro" id="IPR001547">
    <property type="entry name" value="Glyco_hydro_5"/>
</dbReference>